<dbReference type="PANTHER" id="PTHR23149:SF27">
    <property type="entry name" value="PIN2_TERF1-INTERACTING TELOMERASE INHIBITOR 1"/>
    <property type="match status" value="1"/>
</dbReference>
<accession>A0AAV2SFM0</accession>
<dbReference type="GO" id="GO:0010521">
    <property type="term" value="F:telomerase inhibitor activity"/>
    <property type="evidence" value="ECO:0007669"/>
    <property type="project" value="TreeGrafter"/>
</dbReference>
<evidence type="ECO:0000313" key="2">
    <source>
        <dbReference type="EMBL" id="CAL4186168.1"/>
    </source>
</evidence>
<reference evidence="2 3" key="1">
    <citation type="submission" date="2024-05" db="EMBL/GenBank/DDBJ databases">
        <authorList>
            <person name="Wallberg A."/>
        </authorList>
    </citation>
    <scope>NUCLEOTIDE SEQUENCE [LARGE SCALE GENOMIC DNA]</scope>
</reference>
<dbReference type="InterPro" id="IPR050656">
    <property type="entry name" value="PINX1"/>
</dbReference>
<dbReference type="PANTHER" id="PTHR23149">
    <property type="entry name" value="G PATCH DOMAIN CONTAINING PROTEIN"/>
    <property type="match status" value="1"/>
</dbReference>
<name>A0AAV2SFM0_MEGNR</name>
<evidence type="ECO:0000313" key="3">
    <source>
        <dbReference type="Proteomes" id="UP001497623"/>
    </source>
</evidence>
<feature type="region of interest" description="Disordered" evidence="1">
    <location>
        <begin position="499"/>
        <end position="614"/>
    </location>
</feature>
<feature type="region of interest" description="Disordered" evidence="1">
    <location>
        <begin position="367"/>
        <end position="457"/>
    </location>
</feature>
<feature type="region of interest" description="Disordered" evidence="1">
    <location>
        <begin position="91"/>
        <end position="142"/>
    </location>
</feature>
<comment type="caution">
    <text evidence="2">The sequence shown here is derived from an EMBL/GenBank/DDBJ whole genome shotgun (WGS) entry which is preliminary data.</text>
</comment>
<organism evidence="2 3">
    <name type="scientific">Meganyctiphanes norvegica</name>
    <name type="common">Northern krill</name>
    <name type="synonym">Thysanopoda norvegica</name>
    <dbReference type="NCBI Taxonomy" id="48144"/>
    <lineage>
        <taxon>Eukaryota</taxon>
        <taxon>Metazoa</taxon>
        <taxon>Ecdysozoa</taxon>
        <taxon>Arthropoda</taxon>
        <taxon>Crustacea</taxon>
        <taxon>Multicrustacea</taxon>
        <taxon>Malacostraca</taxon>
        <taxon>Eumalacostraca</taxon>
        <taxon>Eucarida</taxon>
        <taxon>Euphausiacea</taxon>
        <taxon>Euphausiidae</taxon>
        <taxon>Meganyctiphanes</taxon>
    </lineage>
</organism>
<evidence type="ECO:0000256" key="1">
    <source>
        <dbReference type="SAM" id="MobiDB-lite"/>
    </source>
</evidence>
<dbReference type="GO" id="GO:0005730">
    <property type="term" value="C:nucleolus"/>
    <property type="evidence" value="ECO:0007669"/>
    <property type="project" value="TreeGrafter"/>
</dbReference>
<feature type="compositionally biased region" description="Low complexity" evidence="1">
    <location>
        <begin position="91"/>
        <end position="113"/>
    </location>
</feature>
<protein>
    <submittedName>
        <fullName evidence="2">Uncharacterized protein</fullName>
    </submittedName>
</protein>
<feature type="compositionally biased region" description="Basic and acidic residues" evidence="1">
    <location>
        <begin position="522"/>
        <end position="538"/>
    </location>
</feature>
<feature type="non-terminal residue" evidence="2">
    <location>
        <position position="646"/>
    </location>
</feature>
<feature type="compositionally biased region" description="Basic residues" evidence="1">
    <location>
        <begin position="595"/>
        <end position="607"/>
    </location>
</feature>
<proteinExistence type="predicted"/>
<dbReference type="AlphaFoldDB" id="A0AAV2SFM0"/>
<dbReference type="Proteomes" id="UP001497623">
    <property type="component" value="Unassembled WGS sequence"/>
</dbReference>
<gene>
    <name evidence="2" type="ORF">MNOR_LOCUS36027</name>
</gene>
<keyword evidence="3" id="KW-1185">Reference proteome</keyword>
<sequence>MGIETKFRNILKICQISWFYKQNIFFIHKDGVVGKMGWWYDIDLDMVSLSIRKDITTRHGETGVGYKGKDDEWLKHYDAFENVLAALNSENNSTNNSANNSPVNSPVNSATNSPATSEDEDEETKSRKSLENRSKSSRARVHYHKFTRGKDLSRYNEDDLACILGSKKSKRNDPNHNAVPEEEVKVEAIEKEKEEFIGDEVGSKKKEHGLVTIAGGNYQEYFAMKMAALKKKREGNGNVVNETQDKIHGEEQLSPIKSIENTSLEAKKSKKKKKKYKDNEDSITFNDSNVDQKEDNCTNTNENMPKERKKKKRKTEDSNSNMLENNDIKEDNTPLFGFGFSCGFTNGSTVKKYPINTVNVFNSDDEAEITKDDENLNKNVSPQYHSPKDKKKKHNKDPGLLDESLESKEKKKKKKSKDNIYETEDLSLISKNENSENASEELIKKTKKKKHKNKDEVEKVSIVIENENATEFEENKKVKKKKNKEQILSNDCLTENTDTIKKKKKKKKNLVDNSEIMEECSTDIKNDEKDENVHLKENRKSKKRKREDEETGTDNSSSTKKFKKSTDGISEEVSQGKNKLKRKEYIKKQREEISKKKKERKQARKQKRCENKDTMAKKVFQAFEGAKVPNIMTKRDKKKLEQSRVP</sequence>
<feature type="region of interest" description="Disordered" evidence="1">
    <location>
        <begin position="243"/>
        <end position="332"/>
    </location>
</feature>
<feature type="compositionally biased region" description="Basic and acidic residues" evidence="1">
    <location>
        <begin position="124"/>
        <end position="134"/>
    </location>
</feature>
<dbReference type="EMBL" id="CAXKWB010063093">
    <property type="protein sequence ID" value="CAL4186168.1"/>
    <property type="molecule type" value="Genomic_DNA"/>
</dbReference>